<evidence type="ECO:0008006" key="4">
    <source>
        <dbReference type="Google" id="ProtNLM"/>
    </source>
</evidence>
<gene>
    <name evidence="2" type="ORF">ACFPET_17865</name>
</gene>
<evidence type="ECO:0000256" key="1">
    <source>
        <dbReference type="SAM" id="MobiDB-lite"/>
    </source>
</evidence>
<name>A0ABV8U2J3_9ACTN</name>
<sequence length="498" mass="51498">MSEGRSTDRPDRATYQVIAAPPVPDPDPSVEEYLGLAACGHDRCVNSLAVSVERPWLELMTAVPVSGQRITPMDGGMKMPAADVLGDFVKALRPEDQDACSLEATSEAWKAMGETLAEMASTIKSGLADLGGGWSGVDFDLFDDSVSMLVQQLQSAAFEITEEDGMVAQLDALVESIGRAQTDEGTPYPPVGLSPLDDRLFGGRVHVRAPYTATCKTEESDSMEEAAELAGFTPNVVGEAADWVESRAEHKYEEGNSPETAEQLGQVPGWYTADRAREEAEAEFENRWSEGGVEAYEKFRERAEGLEREVRARCRYADEALREFTPSTTPLAGAWWSEVEREPYPGLEKAATRGGGNPPQIEDYTDPTANPDDLVDDNPEVFERDWEGGGGGAGAGGGGLAGGGGAGSVSPGGLSSGGAGQGGPGGGPGAGTGAGMAGAGGAGTAGVGGAGGMMMGGGGGMAGAPGGADGNSEGEAANWLVEEDNVWGVEDEDDDPYA</sequence>
<dbReference type="Gene3D" id="1.20.1260.20">
    <property type="entry name" value="PPE superfamily"/>
    <property type="match status" value="1"/>
</dbReference>
<feature type="compositionally biased region" description="Gly residues" evidence="1">
    <location>
        <begin position="388"/>
        <end position="407"/>
    </location>
</feature>
<protein>
    <recommendedName>
        <fullName evidence="4">WXG100 family type VII secretion target</fullName>
    </recommendedName>
</protein>
<feature type="region of interest" description="Disordered" evidence="1">
    <location>
        <begin position="347"/>
        <end position="429"/>
    </location>
</feature>
<dbReference type="Proteomes" id="UP001595823">
    <property type="component" value="Unassembled WGS sequence"/>
</dbReference>
<dbReference type="RefSeq" id="WP_380623651.1">
    <property type="nucleotide sequence ID" value="NZ_JBHSDK010000028.1"/>
</dbReference>
<dbReference type="EMBL" id="JBHSDK010000028">
    <property type="protein sequence ID" value="MFC4337072.1"/>
    <property type="molecule type" value="Genomic_DNA"/>
</dbReference>
<feature type="region of interest" description="Disordered" evidence="1">
    <location>
        <begin position="444"/>
        <end position="498"/>
    </location>
</feature>
<evidence type="ECO:0000313" key="2">
    <source>
        <dbReference type="EMBL" id="MFC4337072.1"/>
    </source>
</evidence>
<keyword evidence="3" id="KW-1185">Reference proteome</keyword>
<evidence type="ECO:0000313" key="3">
    <source>
        <dbReference type="Proteomes" id="UP001595823"/>
    </source>
</evidence>
<organism evidence="2 3">
    <name type="scientific">Salininema proteolyticum</name>
    <dbReference type="NCBI Taxonomy" id="1607685"/>
    <lineage>
        <taxon>Bacteria</taxon>
        <taxon>Bacillati</taxon>
        <taxon>Actinomycetota</taxon>
        <taxon>Actinomycetes</taxon>
        <taxon>Glycomycetales</taxon>
        <taxon>Glycomycetaceae</taxon>
        <taxon>Salininema</taxon>
    </lineage>
</organism>
<feature type="compositionally biased region" description="Acidic residues" evidence="1">
    <location>
        <begin position="481"/>
        <end position="498"/>
    </location>
</feature>
<proteinExistence type="predicted"/>
<accession>A0ABV8U2J3</accession>
<comment type="caution">
    <text evidence="2">The sequence shown here is derived from an EMBL/GenBank/DDBJ whole genome shotgun (WGS) entry which is preliminary data.</text>
</comment>
<dbReference type="InterPro" id="IPR038332">
    <property type="entry name" value="PPE_sf"/>
</dbReference>
<feature type="compositionally biased region" description="Gly residues" evidence="1">
    <location>
        <begin position="444"/>
        <end position="469"/>
    </location>
</feature>
<reference evidence="3" key="1">
    <citation type="journal article" date="2019" name="Int. J. Syst. Evol. Microbiol.">
        <title>The Global Catalogue of Microorganisms (GCM) 10K type strain sequencing project: providing services to taxonomists for standard genome sequencing and annotation.</title>
        <authorList>
            <consortium name="The Broad Institute Genomics Platform"/>
            <consortium name="The Broad Institute Genome Sequencing Center for Infectious Disease"/>
            <person name="Wu L."/>
            <person name="Ma J."/>
        </authorList>
    </citation>
    <scope>NUCLEOTIDE SEQUENCE [LARGE SCALE GENOMIC DNA]</scope>
    <source>
        <strain evidence="3">IBRC-M 10908</strain>
    </source>
</reference>
<feature type="compositionally biased region" description="Gly residues" evidence="1">
    <location>
        <begin position="414"/>
        <end position="429"/>
    </location>
</feature>